<evidence type="ECO:0000313" key="2">
    <source>
        <dbReference type="EMBL" id="MFD0987827.1"/>
    </source>
</evidence>
<reference evidence="3" key="1">
    <citation type="journal article" date="2019" name="Int. J. Syst. Evol. Microbiol.">
        <title>The Global Catalogue of Microorganisms (GCM) 10K type strain sequencing project: providing services to taxonomists for standard genome sequencing and annotation.</title>
        <authorList>
            <consortium name="The Broad Institute Genomics Platform"/>
            <consortium name="The Broad Institute Genome Sequencing Center for Infectious Disease"/>
            <person name="Wu L."/>
            <person name="Ma J."/>
        </authorList>
    </citation>
    <scope>NUCLEOTIDE SEQUENCE [LARGE SCALE GENOMIC DNA]</scope>
    <source>
        <strain evidence="3">CCUG 61697</strain>
    </source>
</reference>
<protein>
    <submittedName>
        <fullName evidence="2">Uncharacterized protein</fullName>
    </submittedName>
</protein>
<dbReference type="RefSeq" id="WP_379090166.1">
    <property type="nucleotide sequence ID" value="NZ_JBHTJO010000001.1"/>
</dbReference>
<organism evidence="2 3">
    <name type="scientific">Methyloligella solikamskensis</name>
    <dbReference type="NCBI Taxonomy" id="1177756"/>
    <lineage>
        <taxon>Bacteria</taxon>
        <taxon>Pseudomonadati</taxon>
        <taxon>Pseudomonadota</taxon>
        <taxon>Alphaproteobacteria</taxon>
        <taxon>Hyphomicrobiales</taxon>
        <taxon>Hyphomicrobiaceae</taxon>
        <taxon>Methyloligella</taxon>
    </lineage>
</organism>
<feature type="compositionally biased region" description="Basic and acidic residues" evidence="1">
    <location>
        <begin position="106"/>
        <end position="153"/>
    </location>
</feature>
<evidence type="ECO:0000256" key="1">
    <source>
        <dbReference type="SAM" id="MobiDB-lite"/>
    </source>
</evidence>
<sequence length="153" mass="16918">MKTKVGDWLKGKEISYGTPEEFKIRKEGGEPPDVPDSGAAPKGATQNIRAENKDAEEILSNRTQGTAEAGTGDMPDEAHPGPVRPSTDQPSTEAAIKTLIQDWDDQNNRDDQSYRKTEKRELPDKDTPPKLHGERMPKDAEQVTPSDRGEDDH</sequence>
<proteinExistence type="predicted"/>
<dbReference type="EMBL" id="JBHTJO010000001">
    <property type="protein sequence ID" value="MFD0987827.1"/>
    <property type="molecule type" value="Genomic_DNA"/>
</dbReference>
<comment type="caution">
    <text evidence="2">The sequence shown here is derived from an EMBL/GenBank/DDBJ whole genome shotgun (WGS) entry which is preliminary data.</text>
</comment>
<accession>A0ABW3JEG1</accession>
<name>A0ABW3JEG1_9HYPH</name>
<keyword evidence="3" id="KW-1185">Reference proteome</keyword>
<feature type="compositionally biased region" description="Basic and acidic residues" evidence="1">
    <location>
        <begin position="1"/>
        <end position="13"/>
    </location>
</feature>
<feature type="compositionally biased region" description="Basic and acidic residues" evidence="1">
    <location>
        <begin position="20"/>
        <end position="29"/>
    </location>
</feature>
<dbReference type="Proteomes" id="UP001597102">
    <property type="component" value="Unassembled WGS sequence"/>
</dbReference>
<feature type="region of interest" description="Disordered" evidence="1">
    <location>
        <begin position="1"/>
        <end position="153"/>
    </location>
</feature>
<gene>
    <name evidence="2" type="ORF">ACFQ2F_12045</name>
</gene>
<evidence type="ECO:0000313" key="3">
    <source>
        <dbReference type="Proteomes" id="UP001597102"/>
    </source>
</evidence>